<proteinExistence type="predicted"/>
<reference evidence="1" key="1">
    <citation type="submission" date="2021-01" db="EMBL/GenBank/DDBJ databases">
        <authorList>
            <person name="Corre E."/>
            <person name="Pelletier E."/>
            <person name="Niang G."/>
            <person name="Scheremetjew M."/>
            <person name="Finn R."/>
            <person name="Kale V."/>
            <person name="Holt S."/>
            <person name="Cochrane G."/>
            <person name="Meng A."/>
            <person name="Brown T."/>
            <person name="Cohen L."/>
        </authorList>
    </citation>
    <scope>NUCLEOTIDE SEQUENCE</scope>
    <source>
        <strain evidence="1">CCMP1320</strain>
    </source>
</reference>
<evidence type="ECO:0000313" key="1">
    <source>
        <dbReference type="EMBL" id="CAE0506501.1"/>
    </source>
</evidence>
<organism evidence="1">
    <name type="scientific">Dunaliella tertiolecta</name>
    <name type="common">Green alga</name>
    <dbReference type="NCBI Taxonomy" id="3047"/>
    <lineage>
        <taxon>Eukaryota</taxon>
        <taxon>Viridiplantae</taxon>
        <taxon>Chlorophyta</taxon>
        <taxon>core chlorophytes</taxon>
        <taxon>Chlorophyceae</taxon>
        <taxon>CS clade</taxon>
        <taxon>Chlamydomonadales</taxon>
        <taxon>Dunaliellaceae</taxon>
        <taxon>Dunaliella</taxon>
    </lineage>
</organism>
<dbReference type="AlphaFoldDB" id="A0A7S3VUI1"/>
<sequence>MDKKWGCISHLQAPVYLCVPAHPSLRFPTVFKVKVRICEPRSSGVQQRAAVAAAAAVWGLVWASRGLQNAAGPGVRSMHGTLLEWCRQRRRGAKHRAEAWEAWI</sequence>
<name>A0A7S3VUI1_DUNTE</name>
<dbReference type="EMBL" id="HBIP01035418">
    <property type="protein sequence ID" value="CAE0506501.1"/>
    <property type="molecule type" value="Transcribed_RNA"/>
</dbReference>
<gene>
    <name evidence="1" type="ORF">DTER00134_LOCUS21577</name>
</gene>
<protein>
    <submittedName>
        <fullName evidence="1">Uncharacterized protein</fullName>
    </submittedName>
</protein>
<accession>A0A7S3VUI1</accession>